<dbReference type="Proteomes" id="UP000281431">
    <property type="component" value="Unassembled WGS sequence"/>
</dbReference>
<evidence type="ECO:0000256" key="1">
    <source>
        <dbReference type="SAM" id="Phobius"/>
    </source>
</evidence>
<reference evidence="2 3" key="1">
    <citation type="submission" date="2018-10" db="EMBL/GenBank/DDBJ databases">
        <title>Natrarchaeobius chitinivorans gen. nov., sp. nov., and Natrarchaeobius haloalkaliphilus sp. nov., alkaliphilic, chitin-utilizing haloarchaea from hypersaline alkaline lakes.</title>
        <authorList>
            <person name="Sorokin D.Y."/>
            <person name="Elcheninov A.G."/>
            <person name="Kostrikina N.A."/>
            <person name="Bale N.J."/>
            <person name="Sinninghe Damste J.S."/>
            <person name="Khijniak T.V."/>
            <person name="Kublanov I.V."/>
            <person name="Toshchakov S.V."/>
        </authorList>
    </citation>
    <scope>NUCLEOTIDE SEQUENCE [LARGE SCALE GENOMIC DNA]</scope>
    <source>
        <strain evidence="2 3">AArcht7</strain>
    </source>
</reference>
<evidence type="ECO:0000313" key="3">
    <source>
        <dbReference type="Proteomes" id="UP000281431"/>
    </source>
</evidence>
<keyword evidence="2" id="KW-0378">Hydrolase</keyword>
<keyword evidence="1" id="KW-1133">Transmembrane helix</keyword>
<keyword evidence="1" id="KW-0472">Membrane</keyword>
<name>A0A3N6MTY2_NATCH</name>
<dbReference type="EMBL" id="REFZ01000008">
    <property type="protein sequence ID" value="RQG99741.1"/>
    <property type="molecule type" value="Genomic_DNA"/>
</dbReference>
<gene>
    <name evidence="2" type="ORF">EA472_13895</name>
</gene>
<dbReference type="GO" id="GO:0016787">
    <property type="term" value="F:hydrolase activity"/>
    <property type="evidence" value="ECO:0007669"/>
    <property type="project" value="UniProtKB-KW"/>
</dbReference>
<keyword evidence="1" id="KW-0812">Transmembrane</keyword>
<dbReference type="Pfam" id="PF04307">
    <property type="entry name" value="YdjM"/>
    <property type="match status" value="1"/>
</dbReference>
<protein>
    <submittedName>
        <fullName evidence="2">Metal-dependent hydrolase</fullName>
    </submittedName>
</protein>
<keyword evidence="3" id="KW-1185">Reference proteome</keyword>
<accession>A0A3N6MTY2</accession>
<feature type="transmembrane region" description="Helical" evidence="1">
    <location>
        <begin position="5"/>
        <end position="22"/>
    </location>
</feature>
<feature type="transmembrane region" description="Helical" evidence="1">
    <location>
        <begin position="94"/>
        <end position="114"/>
    </location>
</feature>
<dbReference type="AlphaFoldDB" id="A0A3N6MTY2"/>
<evidence type="ECO:0000313" key="2">
    <source>
        <dbReference type="EMBL" id="RQG99741.1"/>
    </source>
</evidence>
<proteinExistence type="predicted"/>
<feature type="transmembrane region" description="Helical" evidence="1">
    <location>
        <begin position="144"/>
        <end position="162"/>
    </location>
</feature>
<organism evidence="2 3">
    <name type="scientific">Natrarchaeobius chitinivorans</name>
    <dbReference type="NCBI Taxonomy" id="1679083"/>
    <lineage>
        <taxon>Archaea</taxon>
        <taxon>Methanobacteriati</taxon>
        <taxon>Methanobacteriota</taxon>
        <taxon>Stenosarchaea group</taxon>
        <taxon>Halobacteria</taxon>
        <taxon>Halobacteriales</taxon>
        <taxon>Natrialbaceae</taxon>
        <taxon>Natrarchaeobius</taxon>
    </lineage>
</organism>
<feature type="transmembrane region" description="Helical" evidence="1">
    <location>
        <begin position="67"/>
        <end position="87"/>
    </location>
</feature>
<dbReference type="InterPro" id="IPR007404">
    <property type="entry name" value="YdjM-like"/>
</dbReference>
<sequence length="174" mass="19214">MAEWLTHVLIAYGLFTVCGWYVDWLDERWVAVGVVGSILPDLNRLDLVISDDLVTALLGVPFSWDGLHTIGGVTLLSAIGALLFATARQRRRAFVVLFVGGLSHLVVDLPQAYADGAMLTNLYLFPLTTWRPPTPGWYVSADRWVALVALAFALAVFLADRYRTRANRVARPAS</sequence>
<comment type="caution">
    <text evidence="2">The sequence shown here is derived from an EMBL/GenBank/DDBJ whole genome shotgun (WGS) entry which is preliminary data.</text>
</comment>
<dbReference type="OrthoDB" id="241062at2157"/>